<protein>
    <submittedName>
        <fullName evidence="1">Uncharacterized protein</fullName>
    </submittedName>
</protein>
<evidence type="ECO:0000313" key="2">
    <source>
        <dbReference type="Proteomes" id="UP000022272"/>
    </source>
</evidence>
<gene>
    <name evidence="1" type="ORF">M076_2189</name>
</gene>
<dbReference type="Proteomes" id="UP000022272">
    <property type="component" value="Unassembled WGS sequence"/>
</dbReference>
<dbReference type="RefSeq" id="WP_008768765.1">
    <property type="nucleotide sequence ID" value="NZ_JGDM01000052.1"/>
</dbReference>
<comment type="caution">
    <text evidence="1">The sequence shown here is derived from an EMBL/GenBank/DDBJ whole genome shotgun (WGS) entry which is preliminary data.</text>
</comment>
<dbReference type="AlphaFoldDB" id="A0A015YDV8"/>
<evidence type="ECO:0000313" key="1">
    <source>
        <dbReference type="EMBL" id="EXZ44625.1"/>
    </source>
</evidence>
<organism evidence="1 2">
    <name type="scientific">Bacteroides fragilis str. 2-F-2 #4</name>
    <dbReference type="NCBI Taxonomy" id="1339280"/>
    <lineage>
        <taxon>Bacteria</taxon>
        <taxon>Pseudomonadati</taxon>
        <taxon>Bacteroidota</taxon>
        <taxon>Bacteroidia</taxon>
        <taxon>Bacteroidales</taxon>
        <taxon>Bacteroidaceae</taxon>
        <taxon>Bacteroides</taxon>
    </lineage>
</organism>
<reference evidence="1 2" key="1">
    <citation type="submission" date="2014-02" db="EMBL/GenBank/DDBJ databases">
        <authorList>
            <person name="Sears C."/>
            <person name="Carroll K."/>
            <person name="Sack B.R."/>
            <person name="Qadri F."/>
            <person name="Myers L.L."/>
            <person name="Chung G.-T."/>
            <person name="Escheverria P."/>
            <person name="Fraser C.M."/>
            <person name="Sadzewicz L."/>
            <person name="Shefchek K.A."/>
            <person name="Tallon L."/>
            <person name="Das S.P."/>
            <person name="Daugherty S."/>
            <person name="Mongodin E.F."/>
        </authorList>
    </citation>
    <scope>NUCLEOTIDE SEQUENCE [LARGE SCALE GENOMIC DNA]</scope>
    <source>
        <strain evidence="1 2">2-F-2 #4</strain>
    </source>
</reference>
<sequence>MGRIKEEAWVEKCTVLHEGKATPNIYYNVFADGEQLCEISYDRLIAIRNLINQIEKEKKGECHE</sequence>
<accession>A0A015YDV8</accession>
<proteinExistence type="predicted"/>
<name>A0A015YDV8_BACFG</name>
<dbReference type="EMBL" id="JGDM01000052">
    <property type="protein sequence ID" value="EXZ44625.1"/>
    <property type="molecule type" value="Genomic_DNA"/>
</dbReference>
<dbReference type="PATRIC" id="fig|1339280.3.peg.2102"/>